<proteinExistence type="predicted"/>
<dbReference type="EMBL" id="JBITDC010000003">
    <property type="protein sequence ID" value="MFI5674891.1"/>
    <property type="molecule type" value="Genomic_DNA"/>
</dbReference>
<keyword evidence="2" id="KW-1185">Reference proteome</keyword>
<evidence type="ECO:0000313" key="1">
    <source>
        <dbReference type="EMBL" id="MFI5674891.1"/>
    </source>
</evidence>
<name>A0ABW7XXS1_STRCE</name>
<sequence>MCNDGTYSYAAHHQGACSHHGGVAVFYR</sequence>
<comment type="caution">
    <text evidence="1">The sequence shown here is derived from an EMBL/GenBank/DDBJ whole genome shotgun (WGS) entry which is preliminary data.</text>
</comment>
<organism evidence="1 2">
    <name type="scientific">Streptomyces cellulosae</name>
    <dbReference type="NCBI Taxonomy" id="1968"/>
    <lineage>
        <taxon>Bacteria</taxon>
        <taxon>Bacillati</taxon>
        <taxon>Actinomycetota</taxon>
        <taxon>Actinomycetes</taxon>
        <taxon>Kitasatosporales</taxon>
        <taxon>Streptomycetaceae</taxon>
        <taxon>Streptomyces</taxon>
    </lineage>
</organism>
<protein>
    <submittedName>
        <fullName evidence="1">DUF3761 domain-containing protein</fullName>
    </submittedName>
</protein>
<accession>A0ABW7XXS1</accession>
<dbReference type="Proteomes" id="UP001612415">
    <property type="component" value="Unassembled WGS sequence"/>
</dbReference>
<dbReference type="InterPro" id="IPR022236">
    <property type="entry name" value="DUF3761"/>
</dbReference>
<evidence type="ECO:0000313" key="2">
    <source>
        <dbReference type="Proteomes" id="UP001612415"/>
    </source>
</evidence>
<dbReference type="RefSeq" id="WP_225075656.1">
    <property type="nucleotide sequence ID" value="NZ_JBITDC010000003.1"/>
</dbReference>
<reference evidence="1 2" key="1">
    <citation type="submission" date="2024-10" db="EMBL/GenBank/DDBJ databases">
        <title>The Natural Products Discovery Center: Release of the First 8490 Sequenced Strains for Exploring Actinobacteria Biosynthetic Diversity.</title>
        <authorList>
            <person name="Kalkreuter E."/>
            <person name="Kautsar S.A."/>
            <person name="Yang D."/>
            <person name="Bader C.D."/>
            <person name="Teijaro C.N."/>
            <person name="Fluegel L."/>
            <person name="Davis C.M."/>
            <person name="Simpson J.R."/>
            <person name="Lauterbach L."/>
            <person name="Steele A.D."/>
            <person name="Gui C."/>
            <person name="Meng S."/>
            <person name="Li G."/>
            <person name="Viehrig K."/>
            <person name="Ye F."/>
            <person name="Su P."/>
            <person name="Kiefer A.F."/>
            <person name="Nichols A."/>
            <person name="Cepeda A.J."/>
            <person name="Yan W."/>
            <person name="Fan B."/>
            <person name="Jiang Y."/>
            <person name="Adhikari A."/>
            <person name="Zheng C.-J."/>
            <person name="Schuster L."/>
            <person name="Cowan T.M."/>
            <person name="Smanski M.J."/>
            <person name="Chevrette M.G."/>
            <person name="De Carvalho L.P.S."/>
            <person name="Shen B."/>
        </authorList>
    </citation>
    <scope>NUCLEOTIDE SEQUENCE [LARGE SCALE GENOMIC DNA]</scope>
    <source>
        <strain evidence="1 2">NPDC051599</strain>
    </source>
</reference>
<gene>
    <name evidence="1" type="ORF">ACIA8P_09525</name>
</gene>
<dbReference type="Pfam" id="PF12587">
    <property type="entry name" value="DUF3761"/>
    <property type="match status" value="1"/>
</dbReference>